<accession>A0A1W1HC63</accession>
<evidence type="ECO:0000256" key="1">
    <source>
        <dbReference type="ARBA" id="ARBA00001974"/>
    </source>
</evidence>
<evidence type="ECO:0000259" key="6">
    <source>
        <dbReference type="Pfam" id="PF00732"/>
    </source>
</evidence>
<organism evidence="8 9">
    <name type="scientific">Desulfamplus magnetovallimortis</name>
    <dbReference type="NCBI Taxonomy" id="1246637"/>
    <lineage>
        <taxon>Bacteria</taxon>
        <taxon>Pseudomonadati</taxon>
        <taxon>Thermodesulfobacteriota</taxon>
        <taxon>Desulfobacteria</taxon>
        <taxon>Desulfobacterales</taxon>
        <taxon>Desulfobacteraceae</taxon>
        <taxon>Desulfamplus</taxon>
    </lineage>
</organism>
<dbReference type="STRING" id="1246637.MTBBW1_2030065"/>
<feature type="domain" description="Glucose-methanol-choline oxidoreductase N-terminal" evidence="6">
    <location>
        <begin position="204"/>
        <end position="307"/>
    </location>
</feature>
<keyword evidence="5" id="KW-0560">Oxidoreductase</keyword>
<protein>
    <submittedName>
        <fullName evidence="8">Putative FAD dependent oxidoreductase</fullName>
    </submittedName>
</protein>
<dbReference type="Pfam" id="PF05199">
    <property type="entry name" value="GMC_oxred_C"/>
    <property type="match status" value="1"/>
</dbReference>
<evidence type="ECO:0000256" key="5">
    <source>
        <dbReference type="ARBA" id="ARBA00023002"/>
    </source>
</evidence>
<dbReference type="InterPro" id="IPR000172">
    <property type="entry name" value="GMC_OxRdtase_N"/>
</dbReference>
<dbReference type="InterPro" id="IPR051473">
    <property type="entry name" value="P2Ox-like"/>
</dbReference>
<dbReference type="PANTHER" id="PTHR42784:SF1">
    <property type="entry name" value="PYRANOSE 2-OXIDASE"/>
    <property type="match status" value="1"/>
</dbReference>
<keyword evidence="3" id="KW-0285">Flavoprotein</keyword>
<dbReference type="PANTHER" id="PTHR42784">
    <property type="entry name" value="PYRANOSE 2-OXIDASE"/>
    <property type="match status" value="1"/>
</dbReference>
<dbReference type="Pfam" id="PF00732">
    <property type="entry name" value="GMC_oxred_N"/>
    <property type="match status" value="1"/>
</dbReference>
<comment type="cofactor">
    <cofactor evidence="1">
        <name>FAD</name>
        <dbReference type="ChEBI" id="CHEBI:57692"/>
    </cofactor>
</comment>
<dbReference type="SUPFAM" id="SSF51905">
    <property type="entry name" value="FAD/NAD(P)-binding domain"/>
    <property type="match status" value="1"/>
</dbReference>
<evidence type="ECO:0000256" key="3">
    <source>
        <dbReference type="ARBA" id="ARBA00022630"/>
    </source>
</evidence>
<evidence type="ECO:0000313" key="8">
    <source>
        <dbReference type="EMBL" id="SLM29975.1"/>
    </source>
</evidence>
<dbReference type="GO" id="GO:0016614">
    <property type="term" value="F:oxidoreductase activity, acting on CH-OH group of donors"/>
    <property type="evidence" value="ECO:0007669"/>
    <property type="project" value="InterPro"/>
</dbReference>
<sequence>MKPEFDIVIIGAGLTGGLAADYFTRIGKNVCIIERGGDYFPDRKNLWSERHINVPGTNRWVTVSKDDPYERTEIKTEDSDYKFKYNMKFGMGGAGAVWSGASFRFRPADFRLRSMYGVGDDWPITYDDLEPWYALAENELGVSGSDPFSYWQRSSDYPMDAFRQSFLDGVFMRHFGKKFPLMPIPCAVASEKYRGRGPCIGAHSCVSFCPSEARYNPNQNHLTDAIERESCTLYKRAMVTRLNMDDNTYHVKSVTVLPEGSAPIEVKAEKFILAGNTVENTRLLLLSGNSRFPQGLANSSGLVGKNFMSTGACVWNLEFPEFTYPFRGRPITSVCAEYSDGNHRRFMSSFLIEVWNDVWTHGGLYYYIEKLVAQGHWGTTLKGMVDEYMRKMIITAPFEILPRMESTITLDPDDTDAFGLALPVNHIKLGDYEYGVREYIEKRLKNASPDILISVSGAGINGNHPYGTYRMGKNSREGVVDANLRSFDHENLYIMGGGSFVTGTCFNPTLTIAALALKALASMG</sequence>
<dbReference type="GO" id="GO:0050660">
    <property type="term" value="F:flavin adenine dinucleotide binding"/>
    <property type="evidence" value="ECO:0007669"/>
    <property type="project" value="InterPro"/>
</dbReference>
<name>A0A1W1HC63_9BACT</name>
<dbReference type="InterPro" id="IPR036188">
    <property type="entry name" value="FAD/NAD-bd_sf"/>
</dbReference>
<dbReference type="AlphaFoldDB" id="A0A1W1HC63"/>
<proteinExistence type="inferred from homology"/>
<dbReference type="OrthoDB" id="9787779at2"/>
<dbReference type="EMBL" id="FWEV01000117">
    <property type="protein sequence ID" value="SLM29975.1"/>
    <property type="molecule type" value="Genomic_DNA"/>
</dbReference>
<comment type="similarity">
    <text evidence="2">Belongs to the GMC oxidoreductase family.</text>
</comment>
<evidence type="ECO:0000256" key="2">
    <source>
        <dbReference type="ARBA" id="ARBA00010790"/>
    </source>
</evidence>
<evidence type="ECO:0000259" key="7">
    <source>
        <dbReference type="Pfam" id="PF05199"/>
    </source>
</evidence>
<dbReference type="InterPro" id="IPR007867">
    <property type="entry name" value="GMC_OxRtase_C"/>
</dbReference>
<dbReference type="Proteomes" id="UP000191931">
    <property type="component" value="Unassembled WGS sequence"/>
</dbReference>
<gene>
    <name evidence="8" type="ORF">MTBBW1_2030065</name>
</gene>
<dbReference type="Gene3D" id="3.50.50.60">
    <property type="entry name" value="FAD/NAD(P)-binding domain"/>
    <property type="match status" value="2"/>
</dbReference>
<evidence type="ECO:0000313" key="9">
    <source>
        <dbReference type="Proteomes" id="UP000191931"/>
    </source>
</evidence>
<reference evidence="8 9" key="1">
    <citation type="submission" date="2017-03" db="EMBL/GenBank/DDBJ databases">
        <authorList>
            <person name="Afonso C.L."/>
            <person name="Miller P.J."/>
            <person name="Scott M.A."/>
            <person name="Spackman E."/>
            <person name="Goraichik I."/>
            <person name="Dimitrov K.M."/>
            <person name="Suarez D.L."/>
            <person name="Swayne D.E."/>
        </authorList>
    </citation>
    <scope>NUCLEOTIDE SEQUENCE [LARGE SCALE GENOMIC DNA]</scope>
    <source>
        <strain evidence="8">PRJEB14757</strain>
    </source>
</reference>
<feature type="domain" description="Glucose-methanol-choline oxidoreductase C-terminal" evidence="7">
    <location>
        <begin position="459"/>
        <end position="516"/>
    </location>
</feature>
<dbReference type="RefSeq" id="WP_080807201.1">
    <property type="nucleotide sequence ID" value="NZ_LT828556.1"/>
</dbReference>
<keyword evidence="9" id="KW-1185">Reference proteome</keyword>
<keyword evidence="4" id="KW-0274">FAD</keyword>
<evidence type="ECO:0000256" key="4">
    <source>
        <dbReference type="ARBA" id="ARBA00022827"/>
    </source>
</evidence>